<dbReference type="Gene3D" id="3.90.550.10">
    <property type="entry name" value="Spore Coat Polysaccharide Biosynthesis Protein SpsA, Chain A"/>
    <property type="match status" value="1"/>
</dbReference>
<dbReference type="InterPro" id="IPR001173">
    <property type="entry name" value="Glyco_trans_2-like"/>
</dbReference>
<feature type="domain" description="Glycosyltransferase 2-like" evidence="1">
    <location>
        <begin position="12"/>
        <end position="131"/>
    </location>
</feature>
<name>A0A951P9Y8_9CYAN</name>
<dbReference type="CDD" id="cd04179">
    <property type="entry name" value="DPM_DPG-synthase_like"/>
    <property type="match status" value="1"/>
</dbReference>
<dbReference type="PANTHER" id="PTHR48090:SF7">
    <property type="entry name" value="RFBJ PROTEIN"/>
    <property type="match status" value="1"/>
</dbReference>
<dbReference type="EMBL" id="JAHHHV010000037">
    <property type="protein sequence ID" value="MBW4465295.1"/>
    <property type="molecule type" value="Genomic_DNA"/>
</dbReference>
<protein>
    <submittedName>
        <fullName evidence="2">Glycosyltransferase family 2 protein</fullName>
    </submittedName>
</protein>
<reference evidence="2" key="1">
    <citation type="submission" date="2021-05" db="EMBL/GenBank/DDBJ databases">
        <authorList>
            <person name="Pietrasiak N."/>
            <person name="Ward R."/>
            <person name="Stajich J.E."/>
            <person name="Kurbessoian T."/>
        </authorList>
    </citation>
    <scope>NUCLEOTIDE SEQUENCE</scope>
    <source>
        <strain evidence="2">GSE-TBD4-15B</strain>
    </source>
</reference>
<evidence type="ECO:0000313" key="2">
    <source>
        <dbReference type="EMBL" id="MBW4465295.1"/>
    </source>
</evidence>
<gene>
    <name evidence="2" type="ORF">KME07_07625</name>
</gene>
<sequence>MNVFSLNSVLAIIPVRDEAETIAAVVQSLQAAGLRQIRVVDNGSSDGSAMAAAEAGAAVLSEPISGYGRACWRGLQQLPAQTEWILFCDGDGSDDLEVLEAFWRQCGQVDVILSDRTATAAGRAALTPVQRFGNRLATGLIELGWGYCYRDLSPLRLIRRSALTQIQMQDRGFGWTVEMQVRAIECGLRICELPVNYYCRQGGRSKISGTIRGSIQAGVIILSTLAKLYYRRFMKAIR</sequence>
<dbReference type="PANTHER" id="PTHR48090">
    <property type="entry name" value="UNDECAPRENYL-PHOSPHATE 4-DEOXY-4-FORMAMIDO-L-ARABINOSE TRANSFERASE-RELATED"/>
    <property type="match status" value="1"/>
</dbReference>
<reference evidence="2" key="2">
    <citation type="journal article" date="2022" name="Microbiol. Resour. Announc.">
        <title>Metagenome Sequencing to Explore Phylogenomics of Terrestrial Cyanobacteria.</title>
        <authorList>
            <person name="Ward R.D."/>
            <person name="Stajich J.E."/>
            <person name="Johansen J.R."/>
            <person name="Huntemann M."/>
            <person name="Clum A."/>
            <person name="Foster B."/>
            <person name="Foster B."/>
            <person name="Roux S."/>
            <person name="Palaniappan K."/>
            <person name="Varghese N."/>
            <person name="Mukherjee S."/>
            <person name="Reddy T.B.K."/>
            <person name="Daum C."/>
            <person name="Copeland A."/>
            <person name="Chen I.A."/>
            <person name="Ivanova N.N."/>
            <person name="Kyrpides N.C."/>
            <person name="Shapiro N."/>
            <person name="Eloe-Fadrosh E.A."/>
            <person name="Pietrasiak N."/>
        </authorList>
    </citation>
    <scope>NUCLEOTIDE SEQUENCE</scope>
    <source>
        <strain evidence="2">GSE-TBD4-15B</strain>
    </source>
</reference>
<evidence type="ECO:0000259" key="1">
    <source>
        <dbReference type="Pfam" id="PF00535"/>
    </source>
</evidence>
<evidence type="ECO:0000313" key="3">
    <source>
        <dbReference type="Proteomes" id="UP000707356"/>
    </source>
</evidence>
<dbReference type="Pfam" id="PF00535">
    <property type="entry name" value="Glycos_transf_2"/>
    <property type="match status" value="1"/>
</dbReference>
<comment type="caution">
    <text evidence="2">The sequence shown here is derived from an EMBL/GenBank/DDBJ whole genome shotgun (WGS) entry which is preliminary data.</text>
</comment>
<dbReference type="AlphaFoldDB" id="A0A951P9Y8"/>
<dbReference type="Proteomes" id="UP000707356">
    <property type="component" value="Unassembled WGS sequence"/>
</dbReference>
<organism evidence="2 3">
    <name type="scientific">Pegethrix bostrychoides GSE-TBD4-15B</name>
    <dbReference type="NCBI Taxonomy" id="2839662"/>
    <lineage>
        <taxon>Bacteria</taxon>
        <taxon>Bacillati</taxon>
        <taxon>Cyanobacteriota</taxon>
        <taxon>Cyanophyceae</taxon>
        <taxon>Oculatellales</taxon>
        <taxon>Oculatellaceae</taxon>
        <taxon>Pegethrix</taxon>
    </lineage>
</organism>
<dbReference type="InterPro" id="IPR029044">
    <property type="entry name" value="Nucleotide-diphossugar_trans"/>
</dbReference>
<accession>A0A951P9Y8</accession>
<proteinExistence type="predicted"/>
<dbReference type="SUPFAM" id="SSF53448">
    <property type="entry name" value="Nucleotide-diphospho-sugar transferases"/>
    <property type="match status" value="1"/>
</dbReference>
<dbReference type="InterPro" id="IPR050256">
    <property type="entry name" value="Glycosyltransferase_2"/>
</dbReference>